<reference evidence="1" key="1">
    <citation type="journal article" date="2015" name="Proc. Natl. Acad. Sci. U.S.A.">
        <title>Networks of energetic and metabolic interactions define dynamics in microbial communities.</title>
        <authorList>
            <person name="Embree M."/>
            <person name="Liu J.K."/>
            <person name="Al-Bassam M.M."/>
            <person name="Zengler K."/>
        </authorList>
    </citation>
    <scope>NUCLEOTIDE SEQUENCE</scope>
</reference>
<name>A0A0W8FP08_9ZZZZ</name>
<organism evidence="1">
    <name type="scientific">hydrocarbon metagenome</name>
    <dbReference type="NCBI Taxonomy" id="938273"/>
    <lineage>
        <taxon>unclassified sequences</taxon>
        <taxon>metagenomes</taxon>
        <taxon>ecological metagenomes</taxon>
    </lineage>
</organism>
<proteinExistence type="predicted"/>
<accession>A0A0W8FP08</accession>
<sequence length="70" mass="8498">MESTWYNLLVNWYNILWLDKEQPDDKKTSPGFCARRNIIRLENQKEIIRSPQKSMADKKEKFMIVNYFAL</sequence>
<protein>
    <submittedName>
        <fullName evidence="1">Uncharacterized protein</fullName>
    </submittedName>
</protein>
<gene>
    <name evidence="1" type="ORF">ASZ90_007720</name>
</gene>
<dbReference type="EMBL" id="LNQE01000962">
    <property type="protein sequence ID" value="KUG22497.1"/>
    <property type="molecule type" value="Genomic_DNA"/>
</dbReference>
<dbReference type="AlphaFoldDB" id="A0A0W8FP08"/>
<evidence type="ECO:0000313" key="1">
    <source>
        <dbReference type="EMBL" id="KUG22497.1"/>
    </source>
</evidence>
<comment type="caution">
    <text evidence="1">The sequence shown here is derived from an EMBL/GenBank/DDBJ whole genome shotgun (WGS) entry which is preliminary data.</text>
</comment>